<feature type="domain" description="RNA-binding S4" evidence="5">
    <location>
        <begin position="43"/>
        <end position="105"/>
    </location>
</feature>
<gene>
    <name evidence="6" type="ORF">SAMN04488096_108118</name>
</gene>
<dbReference type="SMART" id="SM00363">
    <property type="entry name" value="S4"/>
    <property type="match status" value="1"/>
</dbReference>
<evidence type="ECO:0000313" key="6">
    <source>
        <dbReference type="EMBL" id="SHJ11246.1"/>
    </source>
</evidence>
<dbReference type="PROSITE" id="PS50889">
    <property type="entry name" value="S4"/>
    <property type="match status" value="1"/>
</dbReference>
<organism evidence="6 7">
    <name type="scientific">Mesonia phycicola</name>
    <dbReference type="NCBI Taxonomy" id="579105"/>
    <lineage>
        <taxon>Bacteria</taxon>
        <taxon>Pseudomonadati</taxon>
        <taxon>Bacteroidota</taxon>
        <taxon>Flavobacteriia</taxon>
        <taxon>Flavobacteriales</taxon>
        <taxon>Flavobacteriaceae</taxon>
        <taxon>Mesonia</taxon>
    </lineage>
</organism>
<dbReference type="GO" id="GO:0000455">
    <property type="term" value="P:enzyme-directed rRNA pseudouridine synthesis"/>
    <property type="evidence" value="ECO:0007669"/>
    <property type="project" value="UniProtKB-ARBA"/>
</dbReference>
<dbReference type="InterPro" id="IPR020103">
    <property type="entry name" value="PsdUridine_synth_cat_dom_sf"/>
</dbReference>
<dbReference type="InterPro" id="IPR002942">
    <property type="entry name" value="S4_RNA-bd"/>
</dbReference>
<evidence type="ECO:0000256" key="4">
    <source>
        <dbReference type="SAM" id="MobiDB-lite"/>
    </source>
</evidence>
<keyword evidence="3" id="KW-0694">RNA-binding</keyword>
<keyword evidence="2" id="KW-0413">Isomerase</keyword>
<dbReference type="InterPro" id="IPR020094">
    <property type="entry name" value="TruA/RsuA/RluB/E/F_N"/>
</dbReference>
<feature type="compositionally biased region" description="Low complexity" evidence="4">
    <location>
        <begin position="1"/>
        <end position="10"/>
    </location>
</feature>
<evidence type="ECO:0000256" key="3">
    <source>
        <dbReference type="PROSITE-ProRule" id="PRU00182"/>
    </source>
</evidence>
<name>A0A1M6GN03_9FLAO</name>
<dbReference type="FunFam" id="3.10.290.10:FF:000003">
    <property type="entry name" value="Pseudouridine synthase"/>
    <property type="match status" value="1"/>
</dbReference>
<dbReference type="SUPFAM" id="SSF55174">
    <property type="entry name" value="Alpha-L RNA-binding motif"/>
    <property type="match status" value="1"/>
</dbReference>
<dbReference type="Gene3D" id="3.30.70.1560">
    <property type="entry name" value="Alpha-L RNA-binding motif"/>
    <property type="match status" value="1"/>
</dbReference>
<evidence type="ECO:0000256" key="1">
    <source>
        <dbReference type="ARBA" id="ARBA00008348"/>
    </source>
</evidence>
<dbReference type="RefSeq" id="WP_073152632.1">
    <property type="nucleotide sequence ID" value="NZ_FQYY01000008.1"/>
</dbReference>
<dbReference type="GO" id="GO:0120159">
    <property type="term" value="F:rRNA pseudouridine synthase activity"/>
    <property type="evidence" value="ECO:0007669"/>
    <property type="project" value="UniProtKB-ARBA"/>
</dbReference>
<dbReference type="STRING" id="579105.SAMN04488096_108118"/>
<dbReference type="OrthoDB" id="9807213at2"/>
<dbReference type="InterPro" id="IPR050343">
    <property type="entry name" value="RsuA_PseudoU_synthase"/>
</dbReference>
<dbReference type="InterPro" id="IPR042092">
    <property type="entry name" value="PsdUridine_s_RsuA/RluB/E/F_cat"/>
</dbReference>
<dbReference type="PANTHER" id="PTHR47683">
    <property type="entry name" value="PSEUDOURIDINE SYNTHASE FAMILY PROTEIN-RELATED"/>
    <property type="match status" value="1"/>
</dbReference>
<sequence>MGNSRNQGKGNMKKKNKPLNKKSSAPKRKVVVDKQVKDPSAGMRLNKYIANSGICSRRDADIYIAAGNVRVNGEVVTEMGHKVKLTDEVKFDGRRINPEKKEYVLLNKPSGFYVTGSLEKNNRTVMDLIASASKSKLDPVGKLDTSSMGLLLFTNDGTLAKTLGSTKTRVRQIFHIELNKNLDEEDIDKIRDGRVILEDGKVTVDEISYVDNRPKREVGIELQSTRPHIVQRTFKKLGYEVVKLDRVVYGGLTKKDLTRGHFRHLTKQEVINLGMI</sequence>
<reference evidence="6 7" key="1">
    <citation type="submission" date="2016-11" db="EMBL/GenBank/DDBJ databases">
        <authorList>
            <person name="Jaros S."/>
            <person name="Januszkiewicz K."/>
            <person name="Wedrychowicz H."/>
        </authorList>
    </citation>
    <scope>NUCLEOTIDE SEQUENCE [LARGE SCALE GENOMIC DNA]</scope>
    <source>
        <strain evidence="6 7">DSM 21425</strain>
    </source>
</reference>
<dbReference type="Gene3D" id="3.10.290.10">
    <property type="entry name" value="RNA-binding S4 domain"/>
    <property type="match status" value="1"/>
</dbReference>
<dbReference type="InterPro" id="IPR036986">
    <property type="entry name" value="S4_RNA-bd_sf"/>
</dbReference>
<dbReference type="GO" id="GO:0003723">
    <property type="term" value="F:RNA binding"/>
    <property type="evidence" value="ECO:0007669"/>
    <property type="project" value="UniProtKB-KW"/>
</dbReference>
<dbReference type="InterPro" id="IPR006145">
    <property type="entry name" value="PsdUridine_synth_RsuA/RluA"/>
</dbReference>
<dbReference type="Gene3D" id="3.30.70.580">
    <property type="entry name" value="Pseudouridine synthase I, catalytic domain, N-terminal subdomain"/>
    <property type="match status" value="1"/>
</dbReference>
<dbReference type="EMBL" id="FQYY01000008">
    <property type="protein sequence ID" value="SHJ11246.1"/>
    <property type="molecule type" value="Genomic_DNA"/>
</dbReference>
<dbReference type="Pfam" id="PF00849">
    <property type="entry name" value="PseudoU_synth_2"/>
    <property type="match status" value="1"/>
</dbReference>
<dbReference type="Proteomes" id="UP000184225">
    <property type="component" value="Unassembled WGS sequence"/>
</dbReference>
<dbReference type="Pfam" id="PF01479">
    <property type="entry name" value="S4"/>
    <property type="match status" value="1"/>
</dbReference>
<evidence type="ECO:0000313" key="7">
    <source>
        <dbReference type="Proteomes" id="UP000184225"/>
    </source>
</evidence>
<feature type="compositionally biased region" description="Basic residues" evidence="4">
    <location>
        <begin position="11"/>
        <end position="29"/>
    </location>
</feature>
<dbReference type="SUPFAM" id="SSF55120">
    <property type="entry name" value="Pseudouridine synthase"/>
    <property type="match status" value="1"/>
</dbReference>
<evidence type="ECO:0000256" key="2">
    <source>
        <dbReference type="ARBA" id="ARBA00023235"/>
    </source>
</evidence>
<keyword evidence="7" id="KW-1185">Reference proteome</keyword>
<evidence type="ECO:0000259" key="5">
    <source>
        <dbReference type="SMART" id="SM00363"/>
    </source>
</evidence>
<protein>
    <submittedName>
        <fullName evidence="6">23S rRNA pseudouridine2605 synthase</fullName>
    </submittedName>
</protein>
<dbReference type="AlphaFoldDB" id="A0A1M6GN03"/>
<dbReference type="PANTHER" id="PTHR47683:SF2">
    <property type="entry name" value="RNA-BINDING S4 DOMAIN-CONTAINING PROTEIN"/>
    <property type="match status" value="1"/>
</dbReference>
<accession>A0A1M6GN03</accession>
<proteinExistence type="inferred from homology"/>
<dbReference type="CDD" id="cd00165">
    <property type="entry name" value="S4"/>
    <property type="match status" value="1"/>
</dbReference>
<comment type="similarity">
    <text evidence="1">Belongs to the pseudouridine synthase RsuA family.</text>
</comment>
<feature type="region of interest" description="Disordered" evidence="4">
    <location>
        <begin position="1"/>
        <end position="37"/>
    </location>
</feature>